<proteinExistence type="inferred from homology"/>
<dbReference type="AlphaFoldDB" id="A0A9J7L1F3"/>
<keyword evidence="8" id="KW-0479">Metal-binding</keyword>
<feature type="binding site" evidence="8">
    <location>
        <position position="68"/>
    </location>
    <ligand>
        <name>Na(+)</name>
        <dbReference type="ChEBI" id="CHEBI:29101"/>
        <label>1</label>
    </ligand>
</feature>
<dbReference type="PROSITE" id="PS50267">
    <property type="entry name" value="NA_NEUROTRAN_SYMP_3"/>
    <property type="match status" value="1"/>
</dbReference>
<evidence type="ECO:0000256" key="7">
    <source>
        <dbReference type="ARBA" id="ARBA00023180"/>
    </source>
</evidence>
<dbReference type="GO" id="GO:0005886">
    <property type="term" value="C:plasma membrane"/>
    <property type="evidence" value="ECO:0000318"/>
    <property type="project" value="GO_Central"/>
</dbReference>
<feature type="transmembrane region" description="Helical" evidence="11">
    <location>
        <begin position="353"/>
        <end position="372"/>
    </location>
</feature>
<keyword evidence="5 11" id="KW-1133">Transmembrane helix</keyword>
<dbReference type="InterPro" id="IPR000175">
    <property type="entry name" value="Na/ntran_symport"/>
</dbReference>
<protein>
    <submittedName>
        <fullName evidence="13 14">Sodium- and chloride-dependent glycine transporter 2-like</fullName>
    </submittedName>
</protein>
<dbReference type="KEGG" id="bfo:118413916"/>
<keyword evidence="6 11" id="KW-0472">Membrane</keyword>
<feature type="transmembrane region" description="Helical" evidence="11">
    <location>
        <begin position="570"/>
        <end position="592"/>
    </location>
</feature>
<feature type="compositionally biased region" description="Low complexity" evidence="10">
    <location>
        <begin position="635"/>
        <end position="650"/>
    </location>
</feature>
<dbReference type="OrthoDB" id="10042617at2759"/>
<evidence type="ECO:0000256" key="6">
    <source>
        <dbReference type="ARBA" id="ARBA00023136"/>
    </source>
</evidence>
<sequence length="656" mass="71540">MASRPGAEMPSVAPKYTVPPAQVVVMATDNTETTPCCCCCDDGCEEENEERGNWSCNFESILASISYAIGPGYLWVMPYVISGNGGGAFLATYLVLQMFISFPIVYLEMALGQYTSQGPIRAWRGVPLLQGIGVGMVVMSAILCIYYNSLVAQILYYLFYVTGDLDRATSCTNMWNTAGCINSSSSAASEYLNNYVLQLSNGIDNMGAVRGPLAGFLILAWLLVAVALSFGAKSLGKVAYVTTLVPIVLIVVMLVRAVSLPGASDGLFYLLAVGVGNTERLYPTMISNIVFRLTLGYGGYTTLASYNRFHNNVLRDAILVVFIDFLVMLFCALTTFAFVGYLAYVRNLPIGDVAAAGTTFAFVSMVDVFSSLPSGAGWAGLFFFTLFLMALGSQIVLVETVITSLMDLIPKGLMKNLPGRESGLLSKRTMLHGVMTVAVCFLFFMLGLPYVTQGGNYLLTVVDSYNSIIQPFIFILLECVALSLLYCTSCSRCCPALNRWMSDLSHMLQHVCCFCCATIVNGMTAVAWVYYIPIVMLVHLMYVGIAGLWPHQLWYGSYVFPSGSHVLGNFIASVSLVMIPLVTVINVIIAFVRGQPRTILSPTDWGPYLNKHRRVATVDTQPLQPVQPPQPIQPLQPVQPQGQPWPQGPIVDDTRM</sequence>
<dbReference type="RefSeq" id="XP_035673453.1">
    <property type="nucleotide sequence ID" value="XM_035817560.1"/>
</dbReference>
<dbReference type="RefSeq" id="XP_035673454.1">
    <property type="nucleotide sequence ID" value="XM_035817561.1"/>
</dbReference>
<evidence type="ECO:0000256" key="2">
    <source>
        <dbReference type="ARBA" id="ARBA00006459"/>
    </source>
</evidence>
<evidence type="ECO:0000256" key="5">
    <source>
        <dbReference type="ARBA" id="ARBA00022989"/>
    </source>
</evidence>
<dbReference type="InterPro" id="IPR037272">
    <property type="entry name" value="SNS_sf"/>
</dbReference>
<dbReference type="Proteomes" id="UP000001554">
    <property type="component" value="Chromosome 4"/>
</dbReference>
<feature type="transmembrane region" description="Helical" evidence="11">
    <location>
        <begin position="378"/>
        <end position="409"/>
    </location>
</feature>
<keyword evidence="3" id="KW-0813">Transport</keyword>
<feature type="transmembrane region" description="Helical" evidence="11">
    <location>
        <begin position="468"/>
        <end position="487"/>
    </location>
</feature>
<evidence type="ECO:0000256" key="9">
    <source>
        <dbReference type="PIRSR" id="PIRSR600175-2"/>
    </source>
</evidence>
<dbReference type="GO" id="GO:0046872">
    <property type="term" value="F:metal ion binding"/>
    <property type="evidence" value="ECO:0007669"/>
    <property type="project" value="UniProtKB-KW"/>
</dbReference>
<evidence type="ECO:0000313" key="12">
    <source>
        <dbReference type="Proteomes" id="UP000001554"/>
    </source>
</evidence>
<keyword evidence="7" id="KW-0325">Glycoprotein</keyword>
<evidence type="ECO:0000256" key="10">
    <source>
        <dbReference type="SAM" id="MobiDB-lite"/>
    </source>
</evidence>
<dbReference type="GO" id="GO:0005283">
    <property type="term" value="F:amino acid:sodium symporter activity"/>
    <property type="evidence" value="ECO:0000318"/>
    <property type="project" value="GO_Central"/>
</dbReference>
<comment type="subcellular location">
    <subcellularLocation>
        <location evidence="1">Membrane</location>
        <topology evidence="1">Multi-pass membrane protein</topology>
    </subcellularLocation>
</comment>
<keyword evidence="4 11" id="KW-0812">Transmembrane</keyword>
<gene>
    <name evidence="13 14" type="primary">LOC118413916</name>
</gene>
<dbReference type="PRINTS" id="PR00176">
    <property type="entry name" value="NANEUSMPORT"/>
</dbReference>
<keyword evidence="9" id="KW-1015">Disulfide bond</keyword>
<dbReference type="OMA" id="MITHIVH"/>
<evidence type="ECO:0000256" key="8">
    <source>
        <dbReference type="PIRSR" id="PIRSR600175-1"/>
    </source>
</evidence>
<feature type="transmembrane region" description="Helical" evidence="11">
    <location>
        <begin position="61"/>
        <end position="81"/>
    </location>
</feature>
<feature type="region of interest" description="Disordered" evidence="10">
    <location>
        <begin position="629"/>
        <end position="656"/>
    </location>
</feature>
<comment type="similarity">
    <text evidence="2">Belongs to the sodium:neurotransmitter symporter (SNF) (TC 2.A.22) family.</text>
</comment>
<accession>A0A9J7L1F3</accession>
<reference evidence="13 14" key="2">
    <citation type="submission" date="2025-04" db="UniProtKB">
        <authorList>
            <consortium name="RefSeq"/>
        </authorList>
    </citation>
    <scope>IDENTIFICATION</scope>
    <source>
        <strain evidence="13 14">S238N-H82</strain>
        <tissue evidence="13 14">Testes</tissue>
    </source>
</reference>
<feature type="transmembrane region" description="Helical" evidence="11">
    <location>
        <begin position="213"/>
        <end position="231"/>
    </location>
</feature>
<dbReference type="PANTHER" id="PTHR11616:SF321">
    <property type="entry name" value="SODIUM-DEPENDENT NUTRIENT AMINO ACID TRANSPORTER 1-RELATED"/>
    <property type="match status" value="1"/>
</dbReference>
<feature type="binding site" evidence="8">
    <location>
        <position position="393"/>
    </location>
    <ligand>
        <name>Na(+)</name>
        <dbReference type="ChEBI" id="CHEBI:29101"/>
        <label>1</label>
    </ligand>
</feature>
<feature type="transmembrane region" description="Helical" evidence="11">
    <location>
        <begin position="317"/>
        <end position="341"/>
    </location>
</feature>
<evidence type="ECO:0000313" key="13">
    <source>
        <dbReference type="RefSeq" id="XP_035673453.1"/>
    </source>
</evidence>
<evidence type="ECO:0000256" key="1">
    <source>
        <dbReference type="ARBA" id="ARBA00004141"/>
    </source>
</evidence>
<dbReference type="SUPFAM" id="SSF161070">
    <property type="entry name" value="SNF-like"/>
    <property type="match status" value="1"/>
</dbReference>
<feature type="disulfide bond" evidence="9">
    <location>
        <begin position="171"/>
        <end position="180"/>
    </location>
</feature>
<reference evidence="12" key="1">
    <citation type="journal article" date="2020" name="Nat. Ecol. Evol.">
        <title>Deeply conserved synteny resolves early events in vertebrate evolution.</title>
        <authorList>
            <person name="Simakov O."/>
            <person name="Marletaz F."/>
            <person name="Yue J.X."/>
            <person name="O'Connell B."/>
            <person name="Jenkins J."/>
            <person name="Brandt A."/>
            <person name="Calef R."/>
            <person name="Tung C.H."/>
            <person name="Huang T.K."/>
            <person name="Schmutz J."/>
            <person name="Satoh N."/>
            <person name="Yu J.K."/>
            <person name="Putnam N.H."/>
            <person name="Green R.E."/>
            <person name="Rokhsar D.S."/>
        </authorList>
    </citation>
    <scope>NUCLEOTIDE SEQUENCE [LARGE SCALE GENOMIC DNA]</scope>
    <source>
        <strain evidence="12">S238N-H82</strain>
    </source>
</reference>
<organism evidence="12 14">
    <name type="scientific">Branchiostoma floridae</name>
    <name type="common">Florida lancelet</name>
    <name type="synonym">Amphioxus</name>
    <dbReference type="NCBI Taxonomy" id="7739"/>
    <lineage>
        <taxon>Eukaryota</taxon>
        <taxon>Metazoa</taxon>
        <taxon>Chordata</taxon>
        <taxon>Cephalochordata</taxon>
        <taxon>Leptocardii</taxon>
        <taxon>Amphioxiformes</taxon>
        <taxon>Branchiostomatidae</taxon>
        <taxon>Branchiostoma</taxon>
    </lineage>
</organism>
<feature type="transmembrane region" description="Helical" evidence="11">
    <location>
        <begin position="87"/>
        <end position="107"/>
    </location>
</feature>
<evidence type="ECO:0000256" key="11">
    <source>
        <dbReference type="SAM" id="Phobius"/>
    </source>
</evidence>
<dbReference type="PANTHER" id="PTHR11616">
    <property type="entry name" value="SODIUM/CHLORIDE DEPENDENT TRANSPORTER"/>
    <property type="match status" value="1"/>
</dbReference>
<name>A0A9J7L1F3_BRAFL</name>
<feature type="transmembrane region" description="Helical" evidence="11">
    <location>
        <begin position="128"/>
        <end position="148"/>
    </location>
</feature>
<evidence type="ECO:0000313" key="14">
    <source>
        <dbReference type="RefSeq" id="XP_035673454.1"/>
    </source>
</evidence>
<dbReference type="GeneID" id="118413916"/>
<keyword evidence="12" id="KW-1185">Reference proteome</keyword>
<dbReference type="Pfam" id="PF00209">
    <property type="entry name" value="SNF"/>
    <property type="match status" value="1"/>
</dbReference>
<dbReference type="GO" id="GO:0035725">
    <property type="term" value="P:sodium ion transmembrane transport"/>
    <property type="evidence" value="ECO:0000318"/>
    <property type="project" value="GO_Central"/>
</dbReference>
<evidence type="ECO:0000256" key="4">
    <source>
        <dbReference type="ARBA" id="ARBA00022692"/>
    </source>
</evidence>
<feature type="transmembrane region" description="Helical" evidence="11">
    <location>
        <begin position="528"/>
        <end position="550"/>
    </location>
</feature>
<feature type="transmembrane region" description="Helical" evidence="11">
    <location>
        <begin position="238"/>
        <end position="258"/>
    </location>
</feature>
<dbReference type="GO" id="GO:1903804">
    <property type="term" value="P:glycine import across plasma membrane"/>
    <property type="evidence" value="ECO:0000318"/>
    <property type="project" value="GO_Central"/>
</dbReference>
<evidence type="ECO:0000256" key="3">
    <source>
        <dbReference type="ARBA" id="ARBA00022448"/>
    </source>
</evidence>
<keyword evidence="8" id="KW-0915">Sodium</keyword>
<feature type="transmembrane region" description="Helical" evidence="11">
    <location>
        <begin position="430"/>
        <end position="448"/>
    </location>
</feature>